<protein>
    <recommendedName>
        <fullName evidence="2">F-box domain-containing protein</fullName>
    </recommendedName>
</protein>
<feature type="domain" description="F-box" evidence="2">
    <location>
        <begin position="3"/>
        <end position="54"/>
    </location>
</feature>
<evidence type="ECO:0000313" key="4">
    <source>
        <dbReference type="Proteomes" id="UP000886653"/>
    </source>
</evidence>
<reference evidence="3" key="1">
    <citation type="submission" date="2013-11" db="EMBL/GenBank/DDBJ databases">
        <title>Genome sequence of the fusiform rust pathogen reveals effectors for host alternation and coevolution with pine.</title>
        <authorList>
            <consortium name="DOE Joint Genome Institute"/>
            <person name="Smith K."/>
            <person name="Pendleton A."/>
            <person name="Kubisiak T."/>
            <person name="Anderson C."/>
            <person name="Salamov A."/>
            <person name="Aerts A."/>
            <person name="Riley R."/>
            <person name="Clum A."/>
            <person name="Lindquist E."/>
            <person name="Ence D."/>
            <person name="Campbell M."/>
            <person name="Kronenberg Z."/>
            <person name="Feau N."/>
            <person name="Dhillon B."/>
            <person name="Hamelin R."/>
            <person name="Burleigh J."/>
            <person name="Smith J."/>
            <person name="Yandell M."/>
            <person name="Nelson C."/>
            <person name="Grigoriev I."/>
            <person name="Davis J."/>
        </authorList>
    </citation>
    <scope>NUCLEOTIDE SEQUENCE</scope>
    <source>
        <strain evidence="3">G11</strain>
    </source>
</reference>
<dbReference type="PROSITE" id="PS50181">
    <property type="entry name" value="FBOX"/>
    <property type="match status" value="1"/>
</dbReference>
<dbReference type="Proteomes" id="UP000886653">
    <property type="component" value="Unassembled WGS sequence"/>
</dbReference>
<name>A0A9P6NYA0_9BASI</name>
<dbReference type="InterPro" id="IPR001810">
    <property type="entry name" value="F-box_dom"/>
</dbReference>
<proteinExistence type="predicted"/>
<feature type="region of interest" description="Disordered" evidence="1">
    <location>
        <begin position="69"/>
        <end position="90"/>
    </location>
</feature>
<dbReference type="AlphaFoldDB" id="A0A9P6NYA0"/>
<keyword evidence="4" id="KW-1185">Reference proteome</keyword>
<accession>A0A9P6NYA0</accession>
<feature type="compositionally biased region" description="Basic and acidic residues" evidence="1">
    <location>
        <begin position="75"/>
        <end position="86"/>
    </location>
</feature>
<comment type="caution">
    <text evidence="3">The sequence shown here is derived from an EMBL/GenBank/DDBJ whole genome shotgun (WGS) entry which is preliminary data.</text>
</comment>
<organism evidence="3 4">
    <name type="scientific">Cronartium quercuum f. sp. fusiforme G11</name>
    <dbReference type="NCBI Taxonomy" id="708437"/>
    <lineage>
        <taxon>Eukaryota</taxon>
        <taxon>Fungi</taxon>
        <taxon>Dikarya</taxon>
        <taxon>Basidiomycota</taxon>
        <taxon>Pucciniomycotina</taxon>
        <taxon>Pucciniomycetes</taxon>
        <taxon>Pucciniales</taxon>
        <taxon>Coleosporiaceae</taxon>
        <taxon>Cronartium</taxon>
    </lineage>
</organism>
<gene>
    <name evidence="3" type="ORF">CROQUDRAFT_86332</name>
</gene>
<evidence type="ECO:0000256" key="1">
    <source>
        <dbReference type="SAM" id="MobiDB-lite"/>
    </source>
</evidence>
<evidence type="ECO:0000313" key="3">
    <source>
        <dbReference type="EMBL" id="KAG0151711.1"/>
    </source>
</evidence>
<dbReference type="EMBL" id="MU167211">
    <property type="protein sequence ID" value="KAG0151711.1"/>
    <property type="molecule type" value="Genomic_DNA"/>
</dbReference>
<sequence>MVNPLFRKFPPELIDRILIQLDPIDLSALAQADRDSRTYIYANPCTSHHVFHHIFLNHFDPPITSTHEPAMGRGGEIEGEVRDQTSRRSSPSDLIDWKHLVQRRIRLRQTLASTEDSVVCAKLAKNYPGKLQLMELYNDIFELIHSAIDHPTSPFLTTSSSRNIQFLQQLFSTTSVQFRLLHLSGQNFHNQVLFDARPCVNDPLVSVAAKLHTMYGLTELDKDRPRSRGMAREACYALSNNHPNNFYGPFMPNRSGQVNWAYLEALSVVVGLNLTYAGAEVETGVSTTPFVFHSTLNQSIEPTWADIMGHTWADIHWPILDGLLAARPHTQICNPSYLHPAPPWPPVDDRGAIDLNRYDWAGVEGKWLRVVCFLDYRDLHAYNFHGPNPRPRLDDHNEVVRLMTLDLHVVSIGEPPARDRTHPIPPGLNRSGRPPIFFGGTSASTSSTAIVHPPAQVRGCVSETPDGQVRWSVVSTFEGGDRWSSEGIQVGGVRARWGILGVWTDVNREDVEGPAGPFYFFKAAY</sequence>
<evidence type="ECO:0000259" key="2">
    <source>
        <dbReference type="PROSITE" id="PS50181"/>
    </source>
</evidence>
<dbReference type="OrthoDB" id="3226064at2759"/>